<dbReference type="EMBL" id="AP019695">
    <property type="protein sequence ID" value="BBK21411.1"/>
    <property type="molecule type" value="Genomic_DNA"/>
</dbReference>
<evidence type="ECO:0000313" key="6">
    <source>
        <dbReference type="Proteomes" id="UP000464754"/>
    </source>
</evidence>
<feature type="domain" description="Aromatic amino acid beta-eliminating lyase/threonine aldolase" evidence="4">
    <location>
        <begin position="29"/>
        <end position="287"/>
    </location>
</feature>
<dbReference type="Gene3D" id="3.40.640.10">
    <property type="entry name" value="Type I PLP-dependent aspartate aminotransferase-like (Major domain)"/>
    <property type="match status" value="1"/>
</dbReference>
<evidence type="ECO:0000256" key="2">
    <source>
        <dbReference type="ARBA" id="ARBA00006966"/>
    </source>
</evidence>
<evidence type="ECO:0000256" key="1">
    <source>
        <dbReference type="ARBA" id="ARBA00001933"/>
    </source>
</evidence>
<dbReference type="InterPro" id="IPR015424">
    <property type="entry name" value="PyrdxlP-dep_Trfase"/>
</dbReference>
<dbReference type="Proteomes" id="UP000464754">
    <property type="component" value="Chromosome"/>
</dbReference>
<dbReference type="RefSeq" id="WP_163051337.1">
    <property type="nucleotide sequence ID" value="NZ_AP019695.1"/>
</dbReference>
<dbReference type="Gene3D" id="3.90.1150.10">
    <property type="entry name" value="Aspartate Aminotransferase, domain 1"/>
    <property type="match status" value="1"/>
</dbReference>
<dbReference type="GO" id="GO:0006520">
    <property type="term" value="P:amino acid metabolic process"/>
    <property type="evidence" value="ECO:0007669"/>
    <property type="project" value="InterPro"/>
</dbReference>
<dbReference type="GO" id="GO:0016829">
    <property type="term" value="F:lyase activity"/>
    <property type="evidence" value="ECO:0007669"/>
    <property type="project" value="UniProtKB-KW"/>
</dbReference>
<organism evidence="5 6">
    <name type="scientific">Amedibacterium intestinale</name>
    <dbReference type="NCBI Taxonomy" id="2583452"/>
    <lineage>
        <taxon>Bacteria</taxon>
        <taxon>Bacillati</taxon>
        <taxon>Bacillota</taxon>
        <taxon>Erysipelotrichia</taxon>
        <taxon>Erysipelotrichales</taxon>
        <taxon>Erysipelotrichaceae</taxon>
        <taxon>Amedibacterium</taxon>
    </lineage>
</organism>
<protein>
    <submittedName>
        <fullName evidence="5">Amino acid lyase</fullName>
    </submittedName>
</protein>
<keyword evidence="3" id="KW-0663">Pyridoxal phosphate</keyword>
<proteinExistence type="inferred from homology"/>
<dbReference type="PANTHER" id="PTHR48097">
    <property type="entry name" value="L-THREONINE ALDOLASE-RELATED"/>
    <property type="match status" value="1"/>
</dbReference>
<gene>
    <name evidence="5" type="ORF">Aargi30884_03140</name>
</gene>
<name>A0A6N4TFK3_9FIRM</name>
<evidence type="ECO:0000313" key="5">
    <source>
        <dbReference type="EMBL" id="BBK21411.1"/>
    </source>
</evidence>
<dbReference type="KEGG" id="aarg:Aargi30884_03140"/>
<dbReference type="InterPro" id="IPR001597">
    <property type="entry name" value="ArAA_b-elim_lyase/Thr_aldolase"/>
</dbReference>
<dbReference type="InterPro" id="IPR015422">
    <property type="entry name" value="PyrdxlP-dep_Trfase_small"/>
</dbReference>
<reference evidence="6" key="1">
    <citation type="submission" date="2019-05" db="EMBL/GenBank/DDBJ databases">
        <title>Complete genome sequencing of Absiella argi strain JCM 30884.</title>
        <authorList>
            <person name="Sakamoto M."/>
            <person name="Murakami T."/>
            <person name="Mori H."/>
        </authorList>
    </citation>
    <scope>NUCLEOTIDE SEQUENCE [LARGE SCALE GENOMIC DNA]</scope>
    <source>
        <strain evidence="6">JCM 30884</strain>
    </source>
</reference>
<comment type="cofactor">
    <cofactor evidence="1">
        <name>pyridoxal 5'-phosphate</name>
        <dbReference type="ChEBI" id="CHEBI:597326"/>
    </cofactor>
</comment>
<sequence>MYSFKNDYSEGALPAIMELLNKSNFEQTNGYGEDYFCEEAKKKIKDRLQYKACDVHFLVGGTQTNLTVIASALRPYEAVIAADTGHINVHETGAIEASGHKVLTVKGTDGKVTSEAVRKVVLDHEDEHMVKPAMVYISNATEIGTMYLKEELQELYATCKELGLYLFMDGARLGSALMAQNNNIEWEDLCSLCDVFYIGGTKNGALFGEALVIVNEELKKDFRYMIKQRGGLLAKGRLLGIQFLGLFENENFEKAAKHANNMAGKLQDAFIQKKIPLFISTTTNQIFPILTNIQMDILSKKYAFQIWEKLDNEHTAVRFVTSWATKEEAVEECIQDILRLEA</sequence>
<keyword evidence="6" id="KW-1185">Reference proteome</keyword>
<keyword evidence="5" id="KW-0456">Lyase</keyword>
<evidence type="ECO:0000256" key="3">
    <source>
        <dbReference type="ARBA" id="ARBA00022898"/>
    </source>
</evidence>
<dbReference type="PANTHER" id="PTHR48097:SF5">
    <property type="entry name" value="LOW SPECIFICITY L-THREONINE ALDOLASE"/>
    <property type="match status" value="1"/>
</dbReference>
<comment type="similarity">
    <text evidence="2">Belongs to the threonine aldolase family.</text>
</comment>
<dbReference type="Pfam" id="PF01212">
    <property type="entry name" value="Beta_elim_lyase"/>
    <property type="match status" value="1"/>
</dbReference>
<accession>A0A6N4TFK3</accession>
<evidence type="ECO:0000259" key="4">
    <source>
        <dbReference type="Pfam" id="PF01212"/>
    </source>
</evidence>
<dbReference type="AlphaFoldDB" id="A0A6N4TFK3"/>
<dbReference type="SUPFAM" id="SSF53383">
    <property type="entry name" value="PLP-dependent transferases"/>
    <property type="match status" value="1"/>
</dbReference>
<dbReference type="InterPro" id="IPR015421">
    <property type="entry name" value="PyrdxlP-dep_Trfase_major"/>
</dbReference>